<evidence type="ECO:0008006" key="3">
    <source>
        <dbReference type="Google" id="ProtNLM"/>
    </source>
</evidence>
<dbReference type="AlphaFoldDB" id="A0A8H6YWT7"/>
<dbReference type="Proteomes" id="UP000620124">
    <property type="component" value="Unassembled WGS sequence"/>
</dbReference>
<proteinExistence type="predicted"/>
<reference evidence="1" key="1">
    <citation type="submission" date="2020-05" db="EMBL/GenBank/DDBJ databases">
        <title>Mycena genomes resolve the evolution of fungal bioluminescence.</title>
        <authorList>
            <person name="Tsai I.J."/>
        </authorList>
    </citation>
    <scope>NUCLEOTIDE SEQUENCE</scope>
    <source>
        <strain evidence="1">CCC161011</strain>
    </source>
</reference>
<sequence>MAFTRKSTLISLPFEILREIATSVDSATNKAALCRVSHLFNIITVPVLYRHIDLGSVERTLECFDTLARNPQRHDHVRSLRIMMDREACHGDYVPTDMIFPLEGGLRTLQNLEDLYLRIPDFDDKFLIIFATLVLPNLRRFSTYHTGTYSPILPSFLNHHRDLTHVELIRPWKTVESPPKDLPLLHLPRLRFYCGCSVYAGLLIVFNRCLAGVDIRAAPPETDLEALLYTLGEATSPSIPFSLTFLWDGPQTALFAPLAKYIPQTRSLTTGPFTSSSHRPLSVASVQEMCEVFDQFVNLTSFNFDNVLRVKGEGGGDSQQRHSISADFAALTAWSMHCPTLLKSRLHCRNWSRYSGKWVPLELFVRPNI</sequence>
<name>A0A8H6YWT7_9AGAR</name>
<evidence type="ECO:0000313" key="2">
    <source>
        <dbReference type="Proteomes" id="UP000620124"/>
    </source>
</evidence>
<dbReference type="EMBL" id="JACAZI010000003">
    <property type="protein sequence ID" value="KAF7365766.1"/>
    <property type="molecule type" value="Genomic_DNA"/>
</dbReference>
<protein>
    <recommendedName>
        <fullName evidence="3">F-box domain-containing protein</fullName>
    </recommendedName>
</protein>
<evidence type="ECO:0000313" key="1">
    <source>
        <dbReference type="EMBL" id="KAF7365766.1"/>
    </source>
</evidence>
<comment type="caution">
    <text evidence="1">The sequence shown here is derived from an EMBL/GenBank/DDBJ whole genome shotgun (WGS) entry which is preliminary data.</text>
</comment>
<dbReference type="OrthoDB" id="3006600at2759"/>
<gene>
    <name evidence="1" type="ORF">MVEN_00450400</name>
</gene>
<keyword evidence="2" id="KW-1185">Reference proteome</keyword>
<accession>A0A8H6YWT7</accession>
<organism evidence="1 2">
    <name type="scientific">Mycena venus</name>
    <dbReference type="NCBI Taxonomy" id="2733690"/>
    <lineage>
        <taxon>Eukaryota</taxon>
        <taxon>Fungi</taxon>
        <taxon>Dikarya</taxon>
        <taxon>Basidiomycota</taxon>
        <taxon>Agaricomycotina</taxon>
        <taxon>Agaricomycetes</taxon>
        <taxon>Agaricomycetidae</taxon>
        <taxon>Agaricales</taxon>
        <taxon>Marasmiineae</taxon>
        <taxon>Mycenaceae</taxon>
        <taxon>Mycena</taxon>
    </lineage>
</organism>